<feature type="compositionally biased region" description="Basic and acidic residues" evidence="3">
    <location>
        <begin position="708"/>
        <end position="721"/>
    </location>
</feature>
<feature type="compositionally biased region" description="Basic and acidic residues" evidence="3">
    <location>
        <begin position="748"/>
        <end position="758"/>
    </location>
</feature>
<feature type="compositionally biased region" description="Basic and acidic residues" evidence="3">
    <location>
        <begin position="117"/>
        <end position="127"/>
    </location>
</feature>
<sequence length="1022" mass="117152">MMTTDRISFCEGHSLQAKDIPFVFKIFFHARNINVNFPIDVDVYKSKGKNLRNKMDDLLKESASVHKLSDVKTAISQLRIWSENQRQKFLNKQLLDHQNLMEQSGIRKLEQQLNSDKFSENNKEISTKNETLISTPDRSSSSCNTLQDSSVTGHILRCFSDSSFDSTHFTNKNEATNNKSVVPIRKYDLANDSSENINQDCSSDAVALSLKKPKQPFLKKRSGLLRYLPKQNKSVPRKSKPTISQDLDSESQIKTNLKIKTAFQINKFLSQKVNHVQFSEPTLIVHDEVSIPTKNFSSENKSILDESEQGKELICTDGNSTEDNHNVEIEISNCDDSLNTENKELAEFEMLENYAQNSSFNSDSSVVQRVLQGKSIQPINPSKKSNSSVQFNLDESERSTGTAVNHNKINLADFLEEQKKKHLEDIMLETDFRIASLQKKTSNMNNNTSERCSTPVYQEQQVNNILTSISDSESDRDSSSNSVIFTPTNNICYGDEVLKQTRSAAFAEKKEDQTDFSQNDRCCDPKLIVESNQVLAVKPNLREKMEELEREIQTYQELNLELETEKQTYKAHNSHLASIRAERDENLKKLQEGWNELQKHKEEEERKLEDKRRQLKIREETFNRYQKLRRDNPTRKEREELTVLRQEVEKLQEELKRQRIKFTNENKRMKNQLIAAEQERDCLKLENITLEEQVQDLLATLKARSVKKKPEIQTKNADKKKATISSKVSTNGDGTELLSDSSGTMKKKGAEKSDKDSNFTKPRVRFNLVPQFDISIEESIKKNLENECTTEFVCNKASDTDGKINDSLTSEFVGEPEKDELNYMETKHGNEIERSYLSGEKEIIRPSGVVKHISADGKTIKYLYPNGDVKEVFPDSSFICRFITGVIEKRFPDGTEITEHPSGQIERRSSGVEEIKFPDGSTQTRYLNPNGSEKIVYDDGTQVTVDPDGTEIAEFKNGVKEIRTTQYMRKEYPDGSVKIIYNDGSQETRLSNGRVRKKDKDGKVLLDTKILQVELNHPFRRP</sequence>
<evidence type="ECO:0000259" key="4">
    <source>
        <dbReference type="Pfam" id="PF07202"/>
    </source>
</evidence>
<dbReference type="GO" id="GO:0060271">
    <property type="term" value="P:cilium assembly"/>
    <property type="evidence" value="ECO:0007669"/>
    <property type="project" value="TreeGrafter"/>
</dbReference>
<comment type="similarity">
    <text evidence="1">Belongs to the TCP10 family.</text>
</comment>
<dbReference type="InterPro" id="IPR009852">
    <property type="entry name" value="CENPJ_C_dom"/>
</dbReference>
<evidence type="ECO:0000256" key="3">
    <source>
        <dbReference type="SAM" id="MobiDB-lite"/>
    </source>
</evidence>
<proteinExistence type="inferred from homology"/>
<reference evidence="5 6" key="1">
    <citation type="submission" date="2021-06" db="EMBL/GenBank/DDBJ databases">
        <title>Caerostris darwini draft genome.</title>
        <authorList>
            <person name="Kono N."/>
            <person name="Arakawa K."/>
        </authorList>
    </citation>
    <scope>NUCLEOTIDE SEQUENCE [LARGE SCALE GENOMIC DNA]</scope>
</reference>
<dbReference type="Gene3D" id="2.60.450.20">
    <property type="match status" value="1"/>
</dbReference>
<feature type="region of interest" description="Disordered" evidence="3">
    <location>
        <begin position="706"/>
        <end position="758"/>
    </location>
</feature>
<evidence type="ECO:0000256" key="2">
    <source>
        <dbReference type="SAM" id="Coils"/>
    </source>
</evidence>
<dbReference type="InterPro" id="IPR047002">
    <property type="entry name" value="Tcp10_C_sf"/>
</dbReference>
<feature type="coiled-coil region" evidence="2">
    <location>
        <begin position="531"/>
        <end position="700"/>
    </location>
</feature>
<keyword evidence="6" id="KW-1185">Reference proteome</keyword>
<feature type="compositionally biased region" description="Polar residues" evidence="3">
    <location>
        <begin position="128"/>
        <end position="146"/>
    </location>
</feature>
<keyword evidence="2" id="KW-0175">Coiled coil</keyword>
<dbReference type="Pfam" id="PF07202">
    <property type="entry name" value="Tcp10_C"/>
    <property type="match status" value="2"/>
</dbReference>
<dbReference type="EMBL" id="BPLQ01014198">
    <property type="protein sequence ID" value="GIY77924.1"/>
    <property type="molecule type" value="Genomic_DNA"/>
</dbReference>
<dbReference type="GO" id="GO:0005813">
    <property type="term" value="C:centrosome"/>
    <property type="evidence" value="ECO:0007669"/>
    <property type="project" value="TreeGrafter"/>
</dbReference>
<dbReference type="GO" id="GO:0005814">
    <property type="term" value="C:centriole"/>
    <property type="evidence" value="ECO:0007669"/>
    <property type="project" value="TreeGrafter"/>
</dbReference>
<dbReference type="AlphaFoldDB" id="A0AAV4W7N9"/>
<protein>
    <recommendedName>
        <fullName evidence="4">Centromere protein J C-terminal domain-containing protein</fullName>
    </recommendedName>
</protein>
<dbReference type="InterPro" id="IPR026581">
    <property type="entry name" value="TCP10L/CENPJ"/>
</dbReference>
<dbReference type="GO" id="GO:0061511">
    <property type="term" value="P:centriole elongation"/>
    <property type="evidence" value="ECO:0007669"/>
    <property type="project" value="TreeGrafter"/>
</dbReference>
<dbReference type="PANTHER" id="PTHR10331:SF6">
    <property type="entry name" value="SPINDLE ASSEMBLY ABNORMAL 4"/>
    <property type="match status" value="1"/>
</dbReference>
<feature type="domain" description="Centromere protein J C-terminal" evidence="4">
    <location>
        <begin position="929"/>
        <end position="962"/>
    </location>
</feature>
<dbReference type="Proteomes" id="UP001054837">
    <property type="component" value="Unassembled WGS sequence"/>
</dbReference>
<evidence type="ECO:0000313" key="6">
    <source>
        <dbReference type="Proteomes" id="UP001054837"/>
    </source>
</evidence>
<evidence type="ECO:0000256" key="1">
    <source>
        <dbReference type="ARBA" id="ARBA00005627"/>
    </source>
</evidence>
<accession>A0AAV4W7N9</accession>
<feature type="domain" description="Centromere protein J C-terminal" evidence="4">
    <location>
        <begin position="969"/>
        <end position="996"/>
    </location>
</feature>
<feature type="region of interest" description="Disordered" evidence="3">
    <location>
        <begin position="117"/>
        <end position="146"/>
    </location>
</feature>
<gene>
    <name evidence="5" type="primary">AVEN_54911_1</name>
    <name evidence="5" type="ORF">CDAR_572821</name>
</gene>
<dbReference type="PANTHER" id="PTHR10331">
    <property type="entry name" value="T COMPLEX PROTEIN 10"/>
    <property type="match status" value="1"/>
</dbReference>
<evidence type="ECO:0000313" key="5">
    <source>
        <dbReference type="EMBL" id="GIY77924.1"/>
    </source>
</evidence>
<name>A0AAV4W7N9_9ARAC</name>
<dbReference type="GO" id="GO:0015631">
    <property type="term" value="F:tubulin binding"/>
    <property type="evidence" value="ECO:0007669"/>
    <property type="project" value="TreeGrafter"/>
</dbReference>
<comment type="caution">
    <text evidence="5">The sequence shown here is derived from an EMBL/GenBank/DDBJ whole genome shotgun (WGS) entry which is preliminary data.</text>
</comment>
<organism evidence="5 6">
    <name type="scientific">Caerostris darwini</name>
    <dbReference type="NCBI Taxonomy" id="1538125"/>
    <lineage>
        <taxon>Eukaryota</taxon>
        <taxon>Metazoa</taxon>
        <taxon>Ecdysozoa</taxon>
        <taxon>Arthropoda</taxon>
        <taxon>Chelicerata</taxon>
        <taxon>Arachnida</taxon>
        <taxon>Araneae</taxon>
        <taxon>Araneomorphae</taxon>
        <taxon>Entelegynae</taxon>
        <taxon>Araneoidea</taxon>
        <taxon>Araneidae</taxon>
        <taxon>Caerostris</taxon>
    </lineage>
</organism>
<feature type="compositionally biased region" description="Polar residues" evidence="3">
    <location>
        <begin position="723"/>
        <end position="744"/>
    </location>
</feature>